<comment type="similarity">
    <text evidence="3">Belongs to the urease beta subunit family.</text>
</comment>
<dbReference type="Proteomes" id="UP001500305">
    <property type="component" value="Unassembled WGS sequence"/>
</dbReference>
<dbReference type="PANTHER" id="PTHR33569:SF1">
    <property type="entry name" value="UREASE"/>
    <property type="match status" value="1"/>
</dbReference>
<sequence length="186" mass="19145">MSGGSQYLYGDDPVEINAGRATTRLTVANTGDRAVQIGSHYHFFEANRALSFDREAAYGMHLDIPSGTAVRFEPGDTREVDLCAFGGTRRLVGFAGLVNGGLTAPDTRRTALRRAADQGFRDAPAGVGAGVPADTPAVVPTVSLTNAPMTEPSAVPTTAPTTDPATALATVPPTASANDENEGADA</sequence>
<proteinExistence type="inferred from homology"/>
<dbReference type="InterPro" id="IPR002019">
    <property type="entry name" value="Urease_beta-like"/>
</dbReference>
<reference evidence="6" key="1">
    <citation type="journal article" date="2019" name="Int. J. Syst. Evol. Microbiol.">
        <title>The Global Catalogue of Microorganisms (GCM) 10K type strain sequencing project: providing services to taxonomists for standard genome sequencing and annotation.</title>
        <authorList>
            <consortium name="The Broad Institute Genomics Platform"/>
            <consortium name="The Broad Institute Genome Sequencing Center for Infectious Disease"/>
            <person name="Wu L."/>
            <person name="Ma J."/>
        </authorList>
    </citation>
    <scope>NUCLEOTIDE SEQUENCE [LARGE SCALE GENOMIC DNA]</scope>
    <source>
        <strain evidence="6">JCM 7356</strain>
    </source>
</reference>
<dbReference type="Pfam" id="PF00699">
    <property type="entry name" value="Urease_beta"/>
    <property type="match status" value="1"/>
</dbReference>
<keyword evidence="6" id="KW-1185">Reference proteome</keyword>
<dbReference type="EMBL" id="BAAATR010000002">
    <property type="protein sequence ID" value="GAA2229733.1"/>
    <property type="molecule type" value="Genomic_DNA"/>
</dbReference>
<dbReference type="InterPro" id="IPR050069">
    <property type="entry name" value="Urease_subunit"/>
</dbReference>
<feature type="compositionally biased region" description="Low complexity" evidence="4">
    <location>
        <begin position="152"/>
        <end position="177"/>
    </location>
</feature>
<accession>A0ABP5QD58</accession>
<evidence type="ECO:0000256" key="2">
    <source>
        <dbReference type="ARBA" id="ARBA00047778"/>
    </source>
</evidence>
<keyword evidence="1 3" id="KW-0378">Hydrolase</keyword>
<dbReference type="CDD" id="cd00407">
    <property type="entry name" value="Urease_beta"/>
    <property type="match status" value="1"/>
</dbReference>
<evidence type="ECO:0000313" key="5">
    <source>
        <dbReference type="EMBL" id="GAA2229733.1"/>
    </source>
</evidence>
<comment type="pathway">
    <text evidence="3">Nitrogen metabolism; urea degradation; CO(2) and NH(3) from urea (urease route): step 1/1.</text>
</comment>
<name>A0ABP5QD58_9ACTN</name>
<dbReference type="PANTHER" id="PTHR33569">
    <property type="entry name" value="UREASE"/>
    <property type="match status" value="1"/>
</dbReference>
<comment type="caution">
    <text evidence="5">The sequence shown here is derived from an EMBL/GenBank/DDBJ whole genome shotgun (WGS) entry which is preliminary data.</text>
</comment>
<evidence type="ECO:0000256" key="1">
    <source>
        <dbReference type="ARBA" id="ARBA00022801"/>
    </source>
</evidence>
<dbReference type="InterPro" id="IPR036461">
    <property type="entry name" value="Urease_betasu_sf"/>
</dbReference>
<comment type="subunit">
    <text evidence="3">Heterotrimer of UreA (gamma), UreB (beta) and UreC (alpha) subunits. Three heterotrimers associate to form the active enzyme.</text>
</comment>
<dbReference type="EC" id="3.5.1.5" evidence="3"/>
<gene>
    <name evidence="3" type="primary">ureB</name>
    <name evidence="5" type="ORF">GCM10010430_07140</name>
</gene>
<keyword evidence="3" id="KW-0963">Cytoplasm</keyword>
<organism evidence="5 6">
    <name type="scientific">Kitasatospora cystarginea</name>
    <dbReference type="NCBI Taxonomy" id="58350"/>
    <lineage>
        <taxon>Bacteria</taxon>
        <taxon>Bacillati</taxon>
        <taxon>Actinomycetota</taxon>
        <taxon>Actinomycetes</taxon>
        <taxon>Kitasatosporales</taxon>
        <taxon>Streptomycetaceae</taxon>
        <taxon>Kitasatospora</taxon>
    </lineage>
</organism>
<evidence type="ECO:0000313" key="6">
    <source>
        <dbReference type="Proteomes" id="UP001500305"/>
    </source>
</evidence>
<dbReference type="RefSeq" id="WP_344634696.1">
    <property type="nucleotide sequence ID" value="NZ_BAAATR010000002.1"/>
</dbReference>
<dbReference type="Gene3D" id="2.10.150.10">
    <property type="entry name" value="Urease, beta subunit"/>
    <property type="match status" value="1"/>
</dbReference>
<evidence type="ECO:0000256" key="4">
    <source>
        <dbReference type="SAM" id="MobiDB-lite"/>
    </source>
</evidence>
<protein>
    <recommendedName>
        <fullName evidence="3">Urease subunit beta</fullName>
        <ecNumber evidence="3">3.5.1.5</ecNumber>
    </recommendedName>
    <alternativeName>
        <fullName evidence="3">Urea amidohydrolase subunit beta</fullName>
    </alternativeName>
</protein>
<dbReference type="NCBIfam" id="NF009682">
    <property type="entry name" value="PRK13203.1"/>
    <property type="match status" value="1"/>
</dbReference>
<dbReference type="SUPFAM" id="SSF51278">
    <property type="entry name" value="Urease, beta-subunit"/>
    <property type="match status" value="1"/>
</dbReference>
<feature type="region of interest" description="Disordered" evidence="4">
    <location>
        <begin position="147"/>
        <end position="186"/>
    </location>
</feature>
<comment type="subcellular location">
    <subcellularLocation>
        <location evidence="3">Cytoplasm</location>
    </subcellularLocation>
</comment>
<comment type="catalytic activity">
    <reaction evidence="2 3">
        <text>urea + 2 H2O + H(+) = hydrogencarbonate + 2 NH4(+)</text>
        <dbReference type="Rhea" id="RHEA:20557"/>
        <dbReference type="ChEBI" id="CHEBI:15377"/>
        <dbReference type="ChEBI" id="CHEBI:15378"/>
        <dbReference type="ChEBI" id="CHEBI:16199"/>
        <dbReference type="ChEBI" id="CHEBI:17544"/>
        <dbReference type="ChEBI" id="CHEBI:28938"/>
        <dbReference type="EC" id="3.5.1.5"/>
    </reaction>
</comment>
<dbReference type="NCBIfam" id="TIGR00192">
    <property type="entry name" value="urease_beta"/>
    <property type="match status" value="1"/>
</dbReference>
<dbReference type="HAMAP" id="MF_01954">
    <property type="entry name" value="Urease_beta"/>
    <property type="match status" value="1"/>
</dbReference>
<evidence type="ECO:0000256" key="3">
    <source>
        <dbReference type="HAMAP-Rule" id="MF_01954"/>
    </source>
</evidence>